<dbReference type="EC" id="3.4.24.-" evidence="7"/>
<feature type="binding site" evidence="6">
    <location>
        <position position="204"/>
    </location>
    <ligand>
        <name>Zn(2+)</name>
        <dbReference type="ChEBI" id="CHEBI:29105"/>
        <note>catalytic</note>
    </ligand>
</feature>
<dbReference type="SMART" id="SM00235">
    <property type="entry name" value="ZnMc"/>
    <property type="match status" value="1"/>
</dbReference>
<feature type="binding site" evidence="6">
    <location>
        <position position="194"/>
    </location>
    <ligand>
        <name>Zn(2+)</name>
        <dbReference type="ChEBI" id="CHEBI:29105"/>
        <note>catalytic</note>
    </ligand>
</feature>
<name>A0ABN7SU06_OIKDI</name>
<dbReference type="InterPro" id="IPR024079">
    <property type="entry name" value="MetalloPept_cat_dom_sf"/>
</dbReference>
<dbReference type="PROSITE" id="PS51864">
    <property type="entry name" value="ASTACIN"/>
    <property type="match status" value="1"/>
</dbReference>
<dbReference type="Proteomes" id="UP001158576">
    <property type="component" value="Chromosome 1"/>
</dbReference>
<dbReference type="Pfam" id="PF01400">
    <property type="entry name" value="Astacin"/>
    <property type="match status" value="1"/>
</dbReference>
<keyword evidence="1 6" id="KW-0645">Protease</keyword>
<reference evidence="9 10" key="1">
    <citation type="submission" date="2021-04" db="EMBL/GenBank/DDBJ databases">
        <authorList>
            <person name="Bliznina A."/>
        </authorList>
    </citation>
    <scope>NUCLEOTIDE SEQUENCE [LARGE SCALE GENOMIC DNA]</scope>
</reference>
<organism evidence="9 10">
    <name type="scientific">Oikopleura dioica</name>
    <name type="common">Tunicate</name>
    <dbReference type="NCBI Taxonomy" id="34765"/>
    <lineage>
        <taxon>Eukaryota</taxon>
        <taxon>Metazoa</taxon>
        <taxon>Chordata</taxon>
        <taxon>Tunicata</taxon>
        <taxon>Appendicularia</taxon>
        <taxon>Copelata</taxon>
        <taxon>Oikopleuridae</taxon>
        <taxon>Oikopleura</taxon>
    </lineage>
</organism>
<gene>
    <name evidence="9" type="ORF">OKIOD_LOCUS9869</name>
</gene>
<keyword evidence="5 6" id="KW-0482">Metalloprotease</keyword>
<dbReference type="SUPFAM" id="SSF55486">
    <property type="entry name" value="Metalloproteases ('zincins'), catalytic domain"/>
    <property type="match status" value="1"/>
</dbReference>
<dbReference type="InterPro" id="IPR001506">
    <property type="entry name" value="Peptidase_M12A"/>
</dbReference>
<evidence type="ECO:0000256" key="4">
    <source>
        <dbReference type="ARBA" id="ARBA00022833"/>
    </source>
</evidence>
<feature type="active site" evidence="6">
    <location>
        <position position="195"/>
    </location>
</feature>
<keyword evidence="4 6" id="KW-0862">Zinc</keyword>
<accession>A0ABN7SU06</accession>
<evidence type="ECO:0000313" key="9">
    <source>
        <dbReference type="EMBL" id="CAG5104123.1"/>
    </source>
</evidence>
<evidence type="ECO:0000256" key="5">
    <source>
        <dbReference type="ARBA" id="ARBA00023049"/>
    </source>
</evidence>
<comment type="caution">
    <text evidence="6">Lacks conserved residue(s) required for the propagation of feature annotation.</text>
</comment>
<proteinExistence type="predicted"/>
<keyword evidence="10" id="KW-1185">Reference proteome</keyword>
<keyword evidence="3 6" id="KW-0378">Hydrolase</keyword>
<comment type="cofactor">
    <cofactor evidence="6 7">
        <name>Zn(2+)</name>
        <dbReference type="ChEBI" id="CHEBI:29105"/>
    </cofactor>
    <text evidence="6 7">Binds 1 zinc ion per subunit.</text>
</comment>
<evidence type="ECO:0000256" key="2">
    <source>
        <dbReference type="ARBA" id="ARBA00022723"/>
    </source>
</evidence>
<feature type="binding site" evidence="6">
    <location>
        <position position="198"/>
    </location>
    <ligand>
        <name>Zn(2+)</name>
        <dbReference type="ChEBI" id="CHEBI:29105"/>
        <note>catalytic</note>
    </ligand>
</feature>
<dbReference type="EMBL" id="OU015566">
    <property type="protein sequence ID" value="CAG5104123.1"/>
    <property type="molecule type" value="Genomic_DNA"/>
</dbReference>
<dbReference type="PANTHER" id="PTHR10127">
    <property type="entry name" value="DISCOIDIN, CUB, EGF, LAMININ , AND ZINC METALLOPROTEASE DOMAIN CONTAINING"/>
    <property type="match status" value="1"/>
</dbReference>
<feature type="domain" description="Peptidase M12A" evidence="8">
    <location>
        <begin position="75"/>
        <end position="293"/>
    </location>
</feature>
<evidence type="ECO:0000256" key="6">
    <source>
        <dbReference type="PROSITE-ProRule" id="PRU01211"/>
    </source>
</evidence>
<evidence type="ECO:0000259" key="8">
    <source>
        <dbReference type="PROSITE" id="PS51864"/>
    </source>
</evidence>
<evidence type="ECO:0000313" key="10">
    <source>
        <dbReference type="Proteomes" id="UP001158576"/>
    </source>
</evidence>
<sequence>MNSFWKVNSVFSFFFERAFEENMKLLNSLLASALGHQFDISQETATAFQAAGIDTSSFRIVESSASNGMVGRGINAYAQLWQPVVSGGPITVPYALHFSVAQYADNIQPAMTALENDLACFDMPYVADLSTTTYENGIIFVYNPDWCFSALGLLPGYFNNDVGKTSVTEFGAPAGWQVINLDTDCAQSLEVVQHEVLHALGFLHEQSRPDRDDYIIVYPERTTQPGQWEMMLPEKWYDTGHIYEPRSLMSYSSKHFAKDPNIWVATLKDGSFIHDGPRITTTDALQVQQLYCVDQGLFPDFEYKETTTCQTPDEVGAIREVFIDRFCDQWQDCPSNEDEDGTIVECAPKYSATPAGCCGGFIRTERNQECLHNPDRKYGDKDTWDCEGGYTMLFYMPWWSTNGRGTAPTCTTGSTGSSGPSNVVDCSTTTRKCAEECIKQELAPEGAFEWNCKGNKTGKNCFVKCANGDNAGNYRLKCLKKNPKYWKVIKGTKPSCGGS</sequence>
<dbReference type="PRINTS" id="PR00480">
    <property type="entry name" value="ASTACIN"/>
</dbReference>
<keyword evidence="2 6" id="KW-0479">Metal-binding</keyword>
<dbReference type="InterPro" id="IPR006026">
    <property type="entry name" value="Peptidase_Metallo"/>
</dbReference>
<dbReference type="Gene3D" id="3.40.390.10">
    <property type="entry name" value="Collagenase (Catalytic Domain)"/>
    <property type="match status" value="1"/>
</dbReference>
<evidence type="ECO:0000256" key="1">
    <source>
        <dbReference type="ARBA" id="ARBA00022670"/>
    </source>
</evidence>
<evidence type="ECO:0000256" key="3">
    <source>
        <dbReference type="ARBA" id="ARBA00022801"/>
    </source>
</evidence>
<protein>
    <recommendedName>
        <fullName evidence="7">Metalloendopeptidase</fullName>
        <ecNumber evidence="7">3.4.24.-</ecNumber>
    </recommendedName>
</protein>
<evidence type="ECO:0000256" key="7">
    <source>
        <dbReference type="RuleBase" id="RU361183"/>
    </source>
</evidence>
<dbReference type="PANTHER" id="PTHR10127:SF780">
    <property type="entry name" value="METALLOENDOPEPTIDASE"/>
    <property type="match status" value="1"/>
</dbReference>